<proteinExistence type="predicted"/>
<organism evidence="2 3">
    <name type="scientific">Bullifex porci</name>
    <dbReference type="NCBI Taxonomy" id="2606638"/>
    <lineage>
        <taxon>Bacteria</taxon>
        <taxon>Pseudomonadati</taxon>
        <taxon>Spirochaetota</taxon>
        <taxon>Spirochaetia</taxon>
        <taxon>Spirochaetales</taxon>
        <taxon>Spirochaetaceae</taxon>
        <taxon>Bullifex</taxon>
    </lineage>
</organism>
<dbReference type="Proteomes" id="UP000460549">
    <property type="component" value="Unassembled WGS sequence"/>
</dbReference>
<evidence type="ECO:0000313" key="3">
    <source>
        <dbReference type="Proteomes" id="UP000460549"/>
    </source>
</evidence>
<dbReference type="RefSeq" id="WP_154425239.1">
    <property type="nucleotide sequence ID" value="NZ_VUNN01000009.1"/>
</dbReference>
<keyword evidence="3" id="KW-1185">Reference proteome</keyword>
<keyword evidence="1" id="KW-0732">Signal</keyword>
<protein>
    <submittedName>
        <fullName evidence="2">Uncharacterized protein</fullName>
    </submittedName>
</protein>
<feature type="chain" id="PRO_5030996455" evidence="1">
    <location>
        <begin position="25"/>
        <end position="336"/>
    </location>
</feature>
<comment type="caution">
    <text evidence="2">The sequence shown here is derived from an EMBL/GenBank/DDBJ whole genome shotgun (WGS) entry which is preliminary data.</text>
</comment>
<dbReference type="EMBL" id="VUNN01000009">
    <property type="protein sequence ID" value="MSU06262.1"/>
    <property type="molecule type" value="Genomic_DNA"/>
</dbReference>
<dbReference type="PROSITE" id="PS51257">
    <property type="entry name" value="PROKAR_LIPOPROTEIN"/>
    <property type="match status" value="1"/>
</dbReference>
<evidence type="ECO:0000256" key="1">
    <source>
        <dbReference type="SAM" id="SignalP"/>
    </source>
</evidence>
<gene>
    <name evidence="2" type="ORF">FYJ80_05645</name>
</gene>
<feature type="signal peptide" evidence="1">
    <location>
        <begin position="1"/>
        <end position="24"/>
    </location>
</feature>
<sequence>MKKILLISLAILLAFIFTSCSNKSQDPTLTSIVLEKPVTSTIENANGYAIFAGNTYSANKTFVTRGYLSNGSYSNVNATIKAKKNLNDDSTITIGSNFRFETNEIYTVWAEYNGLKSNSYDICAYEANSICYAKLTDKPIEVGKTLNDIKSIIFDVKYFDDSGSIITLPDASGRDEIMVMLYNSKTNTEIMLNNNTNKTTKGYDLLYAYTDSTTPFVIVKEIDIYDPSTDFNSIAIFNNTYSTVTGLSNLKYAKRYNGTTILDNTKKQARFSPFSSGTILDANHYIIISDGTTEKSYNPGDDVNYTFEKNVNYSITLKVKNGDKYFSTTRNITFYK</sequence>
<name>A0A7X2TQY5_9SPIO</name>
<reference evidence="2 3" key="1">
    <citation type="submission" date="2019-08" db="EMBL/GenBank/DDBJ databases">
        <title>In-depth cultivation of the pig gut microbiome towards novel bacterial diversity and tailored functional studies.</title>
        <authorList>
            <person name="Wylensek D."/>
            <person name="Hitch T.C.A."/>
            <person name="Clavel T."/>
        </authorList>
    </citation>
    <scope>NUCLEOTIDE SEQUENCE [LARGE SCALE GENOMIC DNA]</scope>
    <source>
        <strain evidence="2 3">NM-380-WT-3C1</strain>
    </source>
</reference>
<evidence type="ECO:0000313" key="2">
    <source>
        <dbReference type="EMBL" id="MSU06262.1"/>
    </source>
</evidence>
<accession>A0A7X2TQY5</accession>
<dbReference type="AlphaFoldDB" id="A0A7X2TQY5"/>